<dbReference type="Pfam" id="PF00581">
    <property type="entry name" value="Rhodanese"/>
    <property type="match status" value="1"/>
</dbReference>
<dbReference type="InterPro" id="IPR001763">
    <property type="entry name" value="Rhodanese-like_dom"/>
</dbReference>
<evidence type="ECO:0000313" key="4">
    <source>
        <dbReference type="Proteomes" id="UP000198564"/>
    </source>
</evidence>
<sequence>MLSEIHERGSLFLNTWTIVTIVLWVLIIAYAGWELLQYFKRKKAATSLDNETFKEDMRRAQIVDVREKDVFNSGHILGARNIPYSQLKQRSGELRNDQPIYLYEKKRTMSYRAALLLKKQGFANLYVLEDGYSGWDGKIKRKKHVN</sequence>
<keyword evidence="4" id="KW-1185">Reference proteome</keyword>
<dbReference type="InterPro" id="IPR036873">
    <property type="entry name" value="Rhodanese-like_dom_sf"/>
</dbReference>
<reference evidence="4" key="1">
    <citation type="submission" date="2016-10" db="EMBL/GenBank/DDBJ databases">
        <authorList>
            <person name="Varghese N."/>
            <person name="Submissions S."/>
        </authorList>
    </citation>
    <scope>NUCLEOTIDE SEQUENCE [LARGE SCALE GENOMIC DNA]</scope>
    <source>
        <strain evidence="4">DSM 25751</strain>
    </source>
</reference>
<dbReference type="InterPro" id="IPR050229">
    <property type="entry name" value="GlpE_sulfurtransferase"/>
</dbReference>
<accession>A0A1H6VLP1</accession>
<dbReference type="STRING" id="1130080.SAMN04488113_1527"/>
<keyword evidence="3" id="KW-0808">Transferase</keyword>
<dbReference type="EMBL" id="FNYW01000052">
    <property type="protein sequence ID" value="SEJ02627.1"/>
    <property type="molecule type" value="Genomic_DNA"/>
</dbReference>
<dbReference type="SUPFAM" id="SSF52821">
    <property type="entry name" value="Rhodanese/Cell cycle control phosphatase"/>
    <property type="match status" value="1"/>
</dbReference>
<proteinExistence type="predicted"/>
<keyword evidence="1" id="KW-0812">Transmembrane</keyword>
<dbReference type="Gene3D" id="3.40.250.10">
    <property type="entry name" value="Rhodanese-like domain"/>
    <property type="match status" value="1"/>
</dbReference>
<dbReference type="SMART" id="SM00450">
    <property type="entry name" value="RHOD"/>
    <property type="match status" value="1"/>
</dbReference>
<keyword evidence="1" id="KW-1133">Transmembrane helix</keyword>
<dbReference type="AlphaFoldDB" id="A0A1H6VLP1"/>
<evidence type="ECO:0000313" key="3">
    <source>
        <dbReference type="EMBL" id="SEJ02627.1"/>
    </source>
</evidence>
<gene>
    <name evidence="3" type="ORF">SAMN04488113_1527</name>
</gene>
<evidence type="ECO:0000256" key="1">
    <source>
        <dbReference type="SAM" id="Phobius"/>
    </source>
</evidence>
<dbReference type="CDD" id="cd00158">
    <property type="entry name" value="RHOD"/>
    <property type="match status" value="1"/>
</dbReference>
<dbReference type="PANTHER" id="PTHR43031">
    <property type="entry name" value="FAD-DEPENDENT OXIDOREDUCTASE"/>
    <property type="match status" value="1"/>
</dbReference>
<name>A0A1H6VLP1_9LACT</name>
<evidence type="ECO:0000259" key="2">
    <source>
        <dbReference type="PROSITE" id="PS50206"/>
    </source>
</evidence>
<dbReference type="Proteomes" id="UP000198564">
    <property type="component" value="Unassembled WGS sequence"/>
</dbReference>
<dbReference type="GO" id="GO:0016740">
    <property type="term" value="F:transferase activity"/>
    <property type="evidence" value="ECO:0007669"/>
    <property type="project" value="UniProtKB-KW"/>
</dbReference>
<protein>
    <submittedName>
        <fullName evidence="3">Rhodanese-related sulfurtransferase</fullName>
    </submittedName>
</protein>
<dbReference type="OrthoDB" id="9808735at2"/>
<organism evidence="3 4">
    <name type="scientific">Alkalibacterium gilvum</name>
    <dbReference type="NCBI Taxonomy" id="1130080"/>
    <lineage>
        <taxon>Bacteria</taxon>
        <taxon>Bacillati</taxon>
        <taxon>Bacillota</taxon>
        <taxon>Bacilli</taxon>
        <taxon>Lactobacillales</taxon>
        <taxon>Carnobacteriaceae</taxon>
        <taxon>Alkalibacterium</taxon>
    </lineage>
</organism>
<feature type="transmembrane region" description="Helical" evidence="1">
    <location>
        <begin position="12"/>
        <end position="33"/>
    </location>
</feature>
<keyword evidence="1" id="KW-0472">Membrane</keyword>
<dbReference type="PANTHER" id="PTHR43031:SF18">
    <property type="entry name" value="RHODANESE-RELATED SULFURTRANSFERASES"/>
    <property type="match status" value="1"/>
</dbReference>
<dbReference type="PROSITE" id="PS50206">
    <property type="entry name" value="RHODANESE_3"/>
    <property type="match status" value="1"/>
</dbReference>
<feature type="domain" description="Rhodanese" evidence="2">
    <location>
        <begin position="56"/>
        <end position="140"/>
    </location>
</feature>